<evidence type="ECO:0000256" key="1">
    <source>
        <dbReference type="ARBA" id="ARBA00004123"/>
    </source>
</evidence>
<dbReference type="InterPro" id="IPR015300">
    <property type="entry name" value="DNA-bd_pseudobarrel_sf"/>
</dbReference>
<name>A0A445GWQ8_GLYSO</name>
<protein>
    <recommendedName>
        <fullName evidence="6">DUF7271 domain-containing protein</fullName>
    </recommendedName>
</protein>
<feature type="domain" description="DUF7271" evidence="6">
    <location>
        <begin position="1"/>
        <end position="23"/>
    </location>
</feature>
<dbReference type="GO" id="GO:0005634">
    <property type="term" value="C:nucleus"/>
    <property type="evidence" value="ECO:0007669"/>
    <property type="project" value="UniProtKB-SubCell"/>
</dbReference>
<evidence type="ECO:0000256" key="4">
    <source>
        <dbReference type="ARBA" id="ARBA00023163"/>
    </source>
</evidence>
<gene>
    <name evidence="7" type="ORF">D0Y65_041649</name>
</gene>
<dbReference type="Pfam" id="PF23935">
    <property type="entry name" value="DUF7271"/>
    <property type="match status" value="1"/>
</dbReference>
<evidence type="ECO:0000256" key="3">
    <source>
        <dbReference type="ARBA" id="ARBA00023125"/>
    </source>
</evidence>
<keyword evidence="4" id="KW-0804">Transcription</keyword>
<dbReference type="EMBL" id="QZWG01000015">
    <property type="protein sequence ID" value="RZB65679.1"/>
    <property type="molecule type" value="Genomic_DNA"/>
</dbReference>
<comment type="caution">
    <text evidence="7">The sequence shown here is derived from an EMBL/GenBank/DDBJ whole genome shotgun (WGS) entry which is preliminary data.</text>
</comment>
<evidence type="ECO:0000256" key="5">
    <source>
        <dbReference type="ARBA" id="ARBA00023242"/>
    </source>
</evidence>
<keyword evidence="2" id="KW-0805">Transcription regulation</keyword>
<evidence type="ECO:0000313" key="7">
    <source>
        <dbReference type="EMBL" id="RZB65679.1"/>
    </source>
</evidence>
<dbReference type="Proteomes" id="UP000289340">
    <property type="component" value="Chromosome 15"/>
</dbReference>
<organism evidence="7 8">
    <name type="scientific">Glycine soja</name>
    <name type="common">Wild soybean</name>
    <dbReference type="NCBI Taxonomy" id="3848"/>
    <lineage>
        <taxon>Eukaryota</taxon>
        <taxon>Viridiplantae</taxon>
        <taxon>Streptophyta</taxon>
        <taxon>Embryophyta</taxon>
        <taxon>Tracheophyta</taxon>
        <taxon>Spermatophyta</taxon>
        <taxon>Magnoliopsida</taxon>
        <taxon>eudicotyledons</taxon>
        <taxon>Gunneridae</taxon>
        <taxon>Pentapetalae</taxon>
        <taxon>rosids</taxon>
        <taxon>fabids</taxon>
        <taxon>Fabales</taxon>
        <taxon>Fabaceae</taxon>
        <taxon>Papilionoideae</taxon>
        <taxon>50 kb inversion clade</taxon>
        <taxon>NPAAA clade</taxon>
        <taxon>indigoferoid/millettioid clade</taxon>
        <taxon>Phaseoleae</taxon>
        <taxon>Glycine</taxon>
        <taxon>Glycine subgen. Soja</taxon>
    </lineage>
</organism>
<evidence type="ECO:0000313" key="8">
    <source>
        <dbReference type="Proteomes" id="UP000289340"/>
    </source>
</evidence>
<reference evidence="7 8" key="1">
    <citation type="submission" date="2018-09" db="EMBL/GenBank/DDBJ databases">
        <title>A high-quality reference genome of wild soybean provides a powerful tool to mine soybean genomes.</title>
        <authorList>
            <person name="Xie M."/>
            <person name="Chung C.Y.L."/>
            <person name="Li M.-W."/>
            <person name="Wong F.-L."/>
            <person name="Chan T.-F."/>
            <person name="Lam H.-M."/>
        </authorList>
    </citation>
    <scope>NUCLEOTIDE SEQUENCE [LARGE SCALE GENOMIC DNA]</scope>
    <source>
        <strain evidence="8">cv. W05</strain>
        <tissue evidence="7">Hypocotyl of etiolated seedlings</tissue>
    </source>
</reference>
<dbReference type="SUPFAM" id="SSF101936">
    <property type="entry name" value="DNA-binding pseudobarrel domain"/>
    <property type="match status" value="1"/>
</dbReference>
<keyword evidence="5" id="KW-0539">Nucleus</keyword>
<keyword evidence="8" id="KW-1185">Reference proteome</keyword>
<dbReference type="InterPro" id="IPR055695">
    <property type="entry name" value="DUF7271"/>
</dbReference>
<evidence type="ECO:0000256" key="2">
    <source>
        <dbReference type="ARBA" id="ARBA00023015"/>
    </source>
</evidence>
<sequence length="125" mass="14663">MPPLDQQTCGRPPTTKRTYVWTVEINETMIFAPDPLVLPPTALPYLDASTQHITILTNNGDSLQWNLIVNHHDLAQQCITNPWYQFLRNNNFSPGDEISFYFITFQNIWELVIRKQQQWDDRNSD</sequence>
<dbReference type="GO" id="GO:0003677">
    <property type="term" value="F:DNA binding"/>
    <property type="evidence" value="ECO:0007669"/>
    <property type="project" value="UniProtKB-KW"/>
</dbReference>
<accession>A0A445GWQ8</accession>
<comment type="subcellular location">
    <subcellularLocation>
        <location evidence="1">Nucleus</location>
    </subcellularLocation>
</comment>
<keyword evidence="3" id="KW-0238">DNA-binding</keyword>
<proteinExistence type="predicted"/>
<dbReference type="AlphaFoldDB" id="A0A445GWQ8"/>
<evidence type="ECO:0000259" key="6">
    <source>
        <dbReference type="Pfam" id="PF23935"/>
    </source>
</evidence>